<keyword evidence="5" id="KW-0482">Metalloprotease</keyword>
<dbReference type="Gene3D" id="3.30.830.10">
    <property type="entry name" value="Metalloenzyme, LuxS/M16 peptidase-like"/>
    <property type="match status" value="1"/>
</dbReference>
<dbReference type="EMBL" id="HBED01040844">
    <property type="protein sequence ID" value="CAD8322107.1"/>
    <property type="molecule type" value="Transcribed_RNA"/>
</dbReference>
<dbReference type="GO" id="GO:0005739">
    <property type="term" value="C:mitochondrion"/>
    <property type="evidence" value="ECO:0007669"/>
    <property type="project" value="TreeGrafter"/>
</dbReference>
<dbReference type="GO" id="GO:0046872">
    <property type="term" value="F:metal ion binding"/>
    <property type="evidence" value="ECO:0007669"/>
    <property type="project" value="UniProtKB-KW"/>
</dbReference>
<sequence>MVRLCHKTSDEEVARARTQLKTSLLTQLDGSTPVCEDIGRQMLNFGRRMSPAEIFARIDAVDADAVKDAARMFIEDKDIAVAAHGHIHELPDYNWLRRRTYWLRA</sequence>
<evidence type="ECO:0000256" key="3">
    <source>
        <dbReference type="ARBA" id="ARBA00022801"/>
    </source>
</evidence>
<dbReference type="AlphaFoldDB" id="A0A7R9WFN6"/>
<keyword evidence="1" id="KW-0645">Protease</keyword>
<dbReference type="PANTHER" id="PTHR11851:SF149">
    <property type="entry name" value="GH01077P"/>
    <property type="match status" value="1"/>
</dbReference>
<evidence type="ECO:0000256" key="2">
    <source>
        <dbReference type="ARBA" id="ARBA00022723"/>
    </source>
</evidence>
<organism evidence="6">
    <name type="scientific">Pseudictyota dubia</name>
    <dbReference type="NCBI Taxonomy" id="2749911"/>
    <lineage>
        <taxon>Eukaryota</taxon>
        <taxon>Sar</taxon>
        <taxon>Stramenopiles</taxon>
        <taxon>Ochrophyta</taxon>
        <taxon>Bacillariophyta</taxon>
        <taxon>Mediophyceae</taxon>
        <taxon>Biddulphiophycidae</taxon>
        <taxon>Eupodiscales</taxon>
        <taxon>Odontellaceae</taxon>
        <taxon>Pseudictyota</taxon>
    </lineage>
</organism>
<dbReference type="GO" id="GO:0008237">
    <property type="term" value="F:metallopeptidase activity"/>
    <property type="evidence" value="ECO:0007669"/>
    <property type="project" value="UniProtKB-KW"/>
</dbReference>
<keyword evidence="3" id="KW-0378">Hydrolase</keyword>
<reference evidence="6" key="1">
    <citation type="submission" date="2021-01" db="EMBL/GenBank/DDBJ databases">
        <authorList>
            <person name="Corre E."/>
            <person name="Pelletier E."/>
            <person name="Niang G."/>
            <person name="Scheremetjew M."/>
            <person name="Finn R."/>
            <person name="Kale V."/>
            <person name="Holt S."/>
            <person name="Cochrane G."/>
            <person name="Meng A."/>
            <person name="Brown T."/>
            <person name="Cohen L."/>
        </authorList>
    </citation>
    <scope>NUCLEOTIDE SEQUENCE</scope>
    <source>
        <strain evidence="6">CCMP147</strain>
    </source>
</reference>
<dbReference type="InterPro" id="IPR011249">
    <property type="entry name" value="Metalloenz_LuxS/M16"/>
</dbReference>
<keyword evidence="4" id="KW-0862">Zinc</keyword>
<evidence type="ECO:0008006" key="7">
    <source>
        <dbReference type="Google" id="ProtNLM"/>
    </source>
</evidence>
<evidence type="ECO:0000256" key="1">
    <source>
        <dbReference type="ARBA" id="ARBA00022670"/>
    </source>
</evidence>
<gene>
    <name evidence="6" type="ORF">TDUB1175_LOCUS20524</name>
</gene>
<evidence type="ECO:0000313" key="6">
    <source>
        <dbReference type="EMBL" id="CAD8322107.1"/>
    </source>
</evidence>
<protein>
    <recommendedName>
        <fullName evidence="7">Mitochondrial-processing peptidase subunit beta</fullName>
    </recommendedName>
</protein>
<dbReference type="InterPro" id="IPR050361">
    <property type="entry name" value="MPP/UQCRC_Complex"/>
</dbReference>
<dbReference type="PANTHER" id="PTHR11851">
    <property type="entry name" value="METALLOPROTEASE"/>
    <property type="match status" value="1"/>
</dbReference>
<evidence type="ECO:0000256" key="5">
    <source>
        <dbReference type="ARBA" id="ARBA00023049"/>
    </source>
</evidence>
<name>A0A7R9WFN6_9STRA</name>
<keyword evidence="2" id="KW-0479">Metal-binding</keyword>
<proteinExistence type="predicted"/>
<dbReference type="GO" id="GO:0006508">
    <property type="term" value="P:proteolysis"/>
    <property type="evidence" value="ECO:0007669"/>
    <property type="project" value="UniProtKB-KW"/>
</dbReference>
<evidence type="ECO:0000256" key="4">
    <source>
        <dbReference type="ARBA" id="ARBA00022833"/>
    </source>
</evidence>
<accession>A0A7R9WFN6</accession>
<dbReference type="SUPFAM" id="SSF63411">
    <property type="entry name" value="LuxS/MPP-like metallohydrolase"/>
    <property type="match status" value="1"/>
</dbReference>